<evidence type="ECO:0000313" key="3">
    <source>
        <dbReference type="Proteomes" id="UP001185092"/>
    </source>
</evidence>
<dbReference type="RefSeq" id="WP_309937956.1">
    <property type="nucleotide sequence ID" value="NZ_JAVDQD010000002.1"/>
</dbReference>
<reference evidence="2" key="1">
    <citation type="submission" date="2023-07" db="EMBL/GenBank/DDBJ databases">
        <title>Genomic Encyclopedia of Type Strains, Phase IV (KMG-IV): sequencing the most valuable type-strain genomes for metagenomic binning, comparative biology and taxonomic classification.</title>
        <authorList>
            <person name="Goeker M."/>
        </authorList>
    </citation>
    <scope>NUCLEOTIDE SEQUENCE</scope>
    <source>
        <strain evidence="2">DSM 26174</strain>
    </source>
</reference>
<feature type="region of interest" description="Disordered" evidence="1">
    <location>
        <begin position="232"/>
        <end position="254"/>
    </location>
</feature>
<evidence type="ECO:0000256" key="1">
    <source>
        <dbReference type="SAM" id="MobiDB-lite"/>
    </source>
</evidence>
<keyword evidence="3" id="KW-1185">Reference proteome</keyword>
<dbReference type="Proteomes" id="UP001185092">
    <property type="component" value="Unassembled WGS sequence"/>
</dbReference>
<dbReference type="AlphaFoldDB" id="A0AAE3XNQ5"/>
<sequence length="797" mass="89882">MNFFEMLEFKTGKQPLRNVHANHPIQTDLMGVEEFKRLNGLDLNSSLAYSSPLLFGIGFLLDEFHSGGVSVDLESSLSREDVSTDEEGQHFSGLADSHSKMSLLFNIEQQIYEAYAHANVVERRNLEILLGQVEHEQQKLVKTSIANGDPVWVLESSVYHTLDANGDIDGGEDVQELWRRIQEVIVVEGGEEFQFKTDHALYQMMRTVHGRQTLDRLLAAFEYSQYEERKGLKKLRRDPRKKGRSYKTDEGVEDSDSTVGFEGRIYIAPKFGEGFSWEAKKSKARVNLGHSPVADVRSEKLKPSFFYLAESLSSLADFYEMPRITRREIDHRRFLSDLQLGNDYKSAYGHLVMDSSLRGVPLLKRPRAGAILEEDLLGGPGFRLRSNAFIGGDLALSDKGRGRLSPKDQKLVDGVLKLKSDLLKVGDVRAGIFEVTDKEHTSLSHLIFQPHLDHLWRAFDFDTLLKSELGGEGNVISAVTQSAAIIYGSVLLIAHISSDIKEFLENKSQIDKRQAVSKVLLRVKEMGEIIQSTIKVAYSVYSLAQPASHVLDAIMPFFGLVLSTIEFVRRAYQLANAVKNYIAIYKRQKALMAELDDNPVYVTLMGERRSVPGARLGKMRRREGFNAFLQEKRLWMPPVMEEECFKKIRELDMTQELCVINRERIGKETVFVTTNLIRIAGNISMLTGVGAHVGLGLKLGAYAAEIGTIATNFGVKNFRRLVGSEMSPANLHKHRQDSVWAIYEKVLDFDGSLDQAKAIEVYVSSSGVSMNKIVNAPTFKEKTKTLYWSMNDRFWTS</sequence>
<organism evidence="2 3">
    <name type="scientific">Aureibacter tunicatorum</name>
    <dbReference type="NCBI Taxonomy" id="866807"/>
    <lineage>
        <taxon>Bacteria</taxon>
        <taxon>Pseudomonadati</taxon>
        <taxon>Bacteroidota</taxon>
        <taxon>Cytophagia</taxon>
        <taxon>Cytophagales</taxon>
        <taxon>Persicobacteraceae</taxon>
        <taxon>Aureibacter</taxon>
    </lineage>
</organism>
<name>A0AAE3XNQ5_9BACT</name>
<protein>
    <submittedName>
        <fullName evidence="2">Uncharacterized protein</fullName>
    </submittedName>
</protein>
<gene>
    <name evidence="2" type="ORF">HNQ88_001481</name>
</gene>
<dbReference type="EMBL" id="JAVDQD010000002">
    <property type="protein sequence ID" value="MDR6238444.1"/>
    <property type="molecule type" value="Genomic_DNA"/>
</dbReference>
<accession>A0AAE3XNQ5</accession>
<comment type="caution">
    <text evidence="2">The sequence shown here is derived from an EMBL/GenBank/DDBJ whole genome shotgun (WGS) entry which is preliminary data.</text>
</comment>
<feature type="compositionally biased region" description="Basic residues" evidence="1">
    <location>
        <begin position="232"/>
        <end position="245"/>
    </location>
</feature>
<evidence type="ECO:0000313" key="2">
    <source>
        <dbReference type="EMBL" id="MDR6238444.1"/>
    </source>
</evidence>
<proteinExistence type="predicted"/>